<evidence type="ECO:0000256" key="2">
    <source>
        <dbReference type="ARBA" id="ARBA00012865"/>
    </source>
</evidence>
<evidence type="ECO:0000256" key="4">
    <source>
        <dbReference type="ARBA" id="ARBA00023251"/>
    </source>
</evidence>
<keyword evidence="3" id="KW-1015">Disulfide bond</keyword>
<evidence type="ECO:0000313" key="6">
    <source>
        <dbReference type="Proteomes" id="UP000503483"/>
    </source>
</evidence>
<dbReference type="Pfam" id="PF08238">
    <property type="entry name" value="Sel1"/>
    <property type="match status" value="3"/>
</dbReference>
<comment type="catalytic activity">
    <reaction evidence="1">
        <text>a beta-lactam + H2O = a substituted beta-amino acid</text>
        <dbReference type="Rhea" id="RHEA:20401"/>
        <dbReference type="ChEBI" id="CHEBI:15377"/>
        <dbReference type="ChEBI" id="CHEBI:35627"/>
        <dbReference type="ChEBI" id="CHEBI:140347"/>
        <dbReference type="EC" id="3.5.2.6"/>
    </reaction>
</comment>
<evidence type="ECO:0000256" key="3">
    <source>
        <dbReference type="ARBA" id="ARBA00023157"/>
    </source>
</evidence>
<keyword evidence="4" id="KW-0046">Antibiotic resistance</keyword>
<dbReference type="InterPro" id="IPR011990">
    <property type="entry name" value="TPR-like_helical_dom_sf"/>
</dbReference>
<dbReference type="PANTHER" id="PTHR11102:SF160">
    <property type="entry name" value="ERAD-ASSOCIATED E3 UBIQUITIN-PROTEIN LIGASE COMPONENT HRD3"/>
    <property type="match status" value="1"/>
</dbReference>
<dbReference type="InterPro" id="IPR050767">
    <property type="entry name" value="Sel1_AlgK"/>
</dbReference>
<gene>
    <name evidence="5" type="ORF">AACT_0351</name>
</gene>
<dbReference type="Proteomes" id="UP000503483">
    <property type="component" value="Chromosome"/>
</dbReference>
<dbReference type="AlphaFoldDB" id="A0A6M8ESP9"/>
<dbReference type="EMBL" id="CP042652">
    <property type="protein sequence ID" value="QKE27565.1"/>
    <property type="molecule type" value="Genomic_DNA"/>
</dbReference>
<organism evidence="5 6">
    <name type="scientific">Arcobacter acticola</name>
    <dbReference type="NCBI Taxonomy" id="1849015"/>
    <lineage>
        <taxon>Bacteria</taxon>
        <taxon>Pseudomonadati</taxon>
        <taxon>Campylobacterota</taxon>
        <taxon>Epsilonproteobacteria</taxon>
        <taxon>Campylobacterales</taxon>
        <taxon>Arcobacteraceae</taxon>
        <taxon>Arcobacter</taxon>
    </lineage>
</organism>
<keyword evidence="6" id="KW-1185">Reference proteome</keyword>
<proteinExistence type="predicted"/>
<dbReference type="Gene3D" id="1.25.40.10">
    <property type="entry name" value="Tetratricopeptide repeat domain"/>
    <property type="match status" value="1"/>
</dbReference>
<dbReference type="EC" id="3.5.2.6" evidence="2"/>
<dbReference type="GO" id="GO:0046677">
    <property type="term" value="P:response to antibiotic"/>
    <property type="evidence" value="ECO:0007669"/>
    <property type="project" value="UniProtKB-KW"/>
</dbReference>
<dbReference type="KEGG" id="paco:AACT_0351"/>
<dbReference type="SMART" id="SM00671">
    <property type="entry name" value="SEL1"/>
    <property type="match status" value="3"/>
</dbReference>
<dbReference type="PANTHER" id="PTHR11102">
    <property type="entry name" value="SEL-1-LIKE PROTEIN"/>
    <property type="match status" value="1"/>
</dbReference>
<protein>
    <recommendedName>
        <fullName evidence="2">beta-lactamase</fullName>
        <ecNumber evidence="2">3.5.2.6</ecNumber>
    </recommendedName>
</protein>
<evidence type="ECO:0000313" key="5">
    <source>
        <dbReference type="EMBL" id="QKE27565.1"/>
    </source>
</evidence>
<dbReference type="RefSeq" id="WP_172124399.1">
    <property type="nucleotide sequence ID" value="NZ_CP042652.1"/>
</dbReference>
<dbReference type="InterPro" id="IPR006597">
    <property type="entry name" value="Sel1-like"/>
</dbReference>
<accession>A0A6M8ESP9</accession>
<dbReference type="SUPFAM" id="SSF81901">
    <property type="entry name" value="HCP-like"/>
    <property type="match status" value="1"/>
</dbReference>
<dbReference type="GO" id="GO:0008800">
    <property type="term" value="F:beta-lactamase activity"/>
    <property type="evidence" value="ECO:0007669"/>
    <property type="project" value="UniProtKB-EC"/>
</dbReference>
<reference evidence="5 6" key="1">
    <citation type="submission" date="2019-08" db="EMBL/GenBank/DDBJ databases">
        <title>Complete genome sequence of Arcobacter acticola.</title>
        <authorList>
            <person name="Miller W."/>
        </authorList>
    </citation>
    <scope>NUCLEOTIDE SEQUENCE [LARGE SCALE GENOMIC DNA]</scope>
    <source>
        <strain evidence="5 6">KCTC 52212</strain>
    </source>
</reference>
<evidence type="ECO:0000256" key="1">
    <source>
        <dbReference type="ARBA" id="ARBA00001526"/>
    </source>
</evidence>
<sequence length="150" mass="17201">MKLTAYILLFITTLYGVTFDEATENFNKKNYIEAYEQYSQLALDDDANAQYNIALMNYKGIGVTKNNKLAFFWYEKSALNGNSAAQNNLAHMYFLGEEVKKDLVLAEKWYKLSAEANYPLAQLNLAMMYDSSTSEEKVKEAFAWYTKASL</sequence>
<name>A0A6M8ESP9_9BACT</name>